<dbReference type="KEGG" id="mno:Mnod_3687"/>
<evidence type="ECO:0000313" key="1">
    <source>
        <dbReference type="EMBL" id="ACL58594.1"/>
    </source>
</evidence>
<name>B8IQ94_METNO</name>
<organism evidence="1 2">
    <name type="scientific">Methylobacterium nodulans (strain LMG 21967 / CNCM I-2342 / ORS 2060)</name>
    <dbReference type="NCBI Taxonomy" id="460265"/>
    <lineage>
        <taxon>Bacteria</taxon>
        <taxon>Pseudomonadati</taxon>
        <taxon>Pseudomonadota</taxon>
        <taxon>Alphaproteobacteria</taxon>
        <taxon>Hyphomicrobiales</taxon>
        <taxon>Methylobacteriaceae</taxon>
        <taxon>Methylobacterium</taxon>
    </lineage>
</organism>
<dbReference type="Proteomes" id="UP000008207">
    <property type="component" value="Chromosome"/>
</dbReference>
<dbReference type="STRING" id="460265.Mnod_3687"/>
<dbReference type="AlphaFoldDB" id="B8IQ94"/>
<dbReference type="RefSeq" id="WP_015930250.1">
    <property type="nucleotide sequence ID" value="NC_011894.1"/>
</dbReference>
<accession>B8IQ94</accession>
<evidence type="ECO:0000313" key="2">
    <source>
        <dbReference type="Proteomes" id="UP000008207"/>
    </source>
</evidence>
<keyword evidence="2" id="KW-1185">Reference proteome</keyword>
<reference evidence="1 2" key="1">
    <citation type="submission" date="2009-01" db="EMBL/GenBank/DDBJ databases">
        <title>Complete sequence of chromosome of Methylobacterium nodulans ORS 2060.</title>
        <authorList>
            <consortium name="US DOE Joint Genome Institute"/>
            <person name="Lucas S."/>
            <person name="Copeland A."/>
            <person name="Lapidus A."/>
            <person name="Glavina del Rio T."/>
            <person name="Dalin E."/>
            <person name="Tice H."/>
            <person name="Bruce D."/>
            <person name="Goodwin L."/>
            <person name="Pitluck S."/>
            <person name="Sims D."/>
            <person name="Brettin T."/>
            <person name="Detter J.C."/>
            <person name="Han C."/>
            <person name="Larimer F."/>
            <person name="Land M."/>
            <person name="Hauser L."/>
            <person name="Kyrpides N."/>
            <person name="Ivanova N."/>
            <person name="Marx C.J."/>
            <person name="Richardson P."/>
        </authorList>
    </citation>
    <scope>NUCLEOTIDE SEQUENCE [LARGE SCALE GENOMIC DNA]</scope>
    <source>
        <strain evidence="2">LMG 21967 / CNCM I-2342 / ORS 2060</strain>
    </source>
</reference>
<gene>
    <name evidence="1" type="ordered locus">Mnod_3687</name>
</gene>
<dbReference type="HOGENOM" id="CLU_184435_0_0_5"/>
<sequence>MAELPEDTTLDVIEQLIDEGETRRAEQVLLIEMQDRRGQDTTEAEQVLQEIEDTLAALHCRRAYLRAMQTDP</sequence>
<dbReference type="eggNOG" id="ENOG5030WDV">
    <property type="taxonomic scope" value="Bacteria"/>
</dbReference>
<dbReference type="EMBL" id="CP001349">
    <property type="protein sequence ID" value="ACL58594.1"/>
    <property type="molecule type" value="Genomic_DNA"/>
</dbReference>
<protein>
    <submittedName>
        <fullName evidence="1">Uncharacterized protein</fullName>
    </submittedName>
</protein>
<proteinExistence type="predicted"/>